<dbReference type="GO" id="GO:1990576">
    <property type="term" value="F:G protein-coupled glucose receptor activity"/>
    <property type="evidence" value="ECO:0007669"/>
    <property type="project" value="EnsemblFungi"/>
</dbReference>
<keyword evidence="3 6" id="KW-1133">Transmembrane helix</keyword>
<evidence type="ECO:0000256" key="5">
    <source>
        <dbReference type="SAM" id="MobiDB-lite"/>
    </source>
</evidence>
<dbReference type="GO" id="GO:0010619">
    <property type="term" value="P:adenylate cyclase-activating glucose-activated G protein-coupled receptor signaling pathway"/>
    <property type="evidence" value="ECO:0007669"/>
    <property type="project" value="EnsemblFungi"/>
</dbReference>
<dbReference type="RefSeq" id="XP_002172944.1">
    <property type="nucleotide sequence ID" value="XM_002172908.1"/>
</dbReference>
<evidence type="ECO:0000256" key="4">
    <source>
        <dbReference type="ARBA" id="ARBA00023136"/>
    </source>
</evidence>
<feature type="transmembrane region" description="Helical" evidence="6">
    <location>
        <begin position="138"/>
        <end position="157"/>
    </location>
</feature>
<feature type="transmembrane region" description="Helical" evidence="6">
    <location>
        <begin position="94"/>
        <end position="118"/>
    </location>
</feature>
<dbReference type="Proteomes" id="UP000001744">
    <property type="component" value="Unassembled WGS sequence"/>
</dbReference>
<dbReference type="InterPro" id="IPR023041">
    <property type="entry name" value="Glucose_rcpt_Git3-like_N"/>
</dbReference>
<name>B6JYN3_SCHJY</name>
<keyword evidence="8" id="KW-0675">Receptor</keyword>
<feature type="domain" description="Glucose receptor Git3-like N-terminal" evidence="7">
    <location>
        <begin position="20"/>
        <end position="212"/>
    </location>
</feature>
<evidence type="ECO:0000313" key="10">
    <source>
        <dbReference type="Proteomes" id="UP000001744"/>
    </source>
</evidence>
<evidence type="ECO:0000259" key="7">
    <source>
        <dbReference type="Pfam" id="PF11710"/>
    </source>
</evidence>
<keyword evidence="2 6" id="KW-0812">Transmembrane</keyword>
<feature type="transmembrane region" description="Helical" evidence="6">
    <location>
        <begin position="308"/>
        <end position="331"/>
    </location>
</feature>
<organism evidence="8 10">
    <name type="scientific">Schizosaccharomyces japonicus (strain yFS275 / FY16936)</name>
    <name type="common">Fission yeast</name>
    <dbReference type="NCBI Taxonomy" id="402676"/>
    <lineage>
        <taxon>Eukaryota</taxon>
        <taxon>Fungi</taxon>
        <taxon>Dikarya</taxon>
        <taxon>Ascomycota</taxon>
        <taxon>Taphrinomycotina</taxon>
        <taxon>Schizosaccharomycetes</taxon>
        <taxon>Schizosaccharomycetales</taxon>
        <taxon>Schizosaccharomycetaceae</taxon>
        <taxon>Schizosaccharomyces</taxon>
    </lineage>
</organism>
<evidence type="ECO:0000313" key="8">
    <source>
        <dbReference type="EMBL" id="EEB06651.1"/>
    </source>
</evidence>
<feature type="transmembrane region" description="Helical" evidence="6">
    <location>
        <begin position="55"/>
        <end position="74"/>
    </location>
</feature>
<evidence type="ECO:0000256" key="3">
    <source>
        <dbReference type="ARBA" id="ARBA00022989"/>
    </source>
</evidence>
<evidence type="ECO:0000256" key="1">
    <source>
        <dbReference type="ARBA" id="ARBA00004141"/>
    </source>
</evidence>
<accession>B6JYN3</accession>
<feature type="transmembrane region" description="Helical" evidence="6">
    <location>
        <begin position="343"/>
        <end position="368"/>
    </location>
</feature>
<dbReference type="PANTHER" id="PTHR23112">
    <property type="entry name" value="G PROTEIN-COUPLED RECEPTOR 157-RELATED"/>
    <property type="match status" value="1"/>
</dbReference>
<dbReference type="PANTHER" id="PTHR23112:SF37">
    <property type="entry name" value="G PROTEIN-COUPLED RECEPTOR GPR1"/>
    <property type="match status" value="1"/>
</dbReference>
<feature type="compositionally biased region" description="Low complexity" evidence="5">
    <location>
        <begin position="237"/>
        <end position="255"/>
    </location>
</feature>
<evidence type="ECO:0000256" key="6">
    <source>
        <dbReference type="SAM" id="Phobius"/>
    </source>
</evidence>
<proteinExistence type="predicted"/>
<evidence type="ECO:0000256" key="2">
    <source>
        <dbReference type="ARBA" id="ARBA00022692"/>
    </source>
</evidence>
<dbReference type="Pfam" id="PF11710">
    <property type="entry name" value="Git3"/>
    <property type="match status" value="1"/>
</dbReference>
<evidence type="ECO:0000313" key="9">
    <source>
        <dbReference type="JaponicusDB" id="SJAG_01699"/>
    </source>
</evidence>
<dbReference type="OrthoDB" id="5368598at2759"/>
<dbReference type="GO" id="GO:0010515">
    <property type="term" value="P:negative regulation of induction of conjugation with cellular fusion"/>
    <property type="evidence" value="ECO:0007669"/>
    <property type="project" value="EnsemblFungi"/>
</dbReference>
<comment type="subcellular location">
    <subcellularLocation>
        <location evidence="1">Membrane</location>
        <topology evidence="1">Multi-pass membrane protein</topology>
    </subcellularLocation>
</comment>
<feature type="transmembrane region" description="Helical" evidence="6">
    <location>
        <begin position="186"/>
        <end position="206"/>
    </location>
</feature>
<dbReference type="GO" id="GO:0005085">
    <property type="term" value="F:guanyl-nucleotide exchange factor activity"/>
    <property type="evidence" value="ECO:0007669"/>
    <property type="project" value="EnsemblFungi"/>
</dbReference>
<dbReference type="EMBL" id="KE651168">
    <property type="protein sequence ID" value="EEB06651.1"/>
    <property type="molecule type" value="Genomic_DNA"/>
</dbReference>
<dbReference type="JaponicusDB" id="SJAG_01699">
    <property type="gene designation" value="git3"/>
</dbReference>
<feature type="region of interest" description="Disordered" evidence="5">
    <location>
        <begin position="235"/>
        <end position="255"/>
    </location>
</feature>
<protein>
    <submittedName>
        <fullName evidence="8">G-protein coupled receptor Git3</fullName>
    </submittedName>
</protein>
<dbReference type="Gene3D" id="1.20.1070.10">
    <property type="entry name" value="Rhodopsin 7-helix transmembrane proteins"/>
    <property type="match status" value="1"/>
</dbReference>
<gene>
    <name evidence="9" type="primary">git3</name>
    <name evidence="8" type="ORF">SJAG_01699</name>
</gene>
<dbReference type="STRING" id="402676.B6JYN3"/>
<dbReference type="OMA" id="FWFFRMR"/>
<dbReference type="HOGENOM" id="CLU_586832_0_0_1"/>
<reference evidence="8 10" key="1">
    <citation type="journal article" date="2011" name="Science">
        <title>Comparative functional genomics of the fission yeasts.</title>
        <authorList>
            <person name="Rhind N."/>
            <person name="Chen Z."/>
            <person name="Yassour M."/>
            <person name="Thompson D.A."/>
            <person name="Haas B.J."/>
            <person name="Habib N."/>
            <person name="Wapinski I."/>
            <person name="Roy S."/>
            <person name="Lin M.F."/>
            <person name="Heiman D.I."/>
            <person name="Young S.K."/>
            <person name="Furuya K."/>
            <person name="Guo Y."/>
            <person name="Pidoux A."/>
            <person name="Chen H.M."/>
            <person name="Robbertse B."/>
            <person name="Goldberg J.M."/>
            <person name="Aoki K."/>
            <person name="Bayne E.H."/>
            <person name="Berlin A.M."/>
            <person name="Desjardins C.A."/>
            <person name="Dobbs E."/>
            <person name="Dukaj L."/>
            <person name="Fan L."/>
            <person name="FitzGerald M.G."/>
            <person name="French C."/>
            <person name="Gujja S."/>
            <person name="Hansen K."/>
            <person name="Keifenheim D."/>
            <person name="Levin J.Z."/>
            <person name="Mosher R.A."/>
            <person name="Mueller C.A."/>
            <person name="Pfiffner J."/>
            <person name="Priest M."/>
            <person name="Russ C."/>
            <person name="Smialowska A."/>
            <person name="Swoboda P."/>
            <person name="Sykes S.M."/>
            <person name="Vaughn M."/>
            <person name="Vengrova S."/>
            <person name="Yoder R."/>
            <person name="Zeng Q."/>
            <person name="Allshire R."/>
            <person name="Baulcombe D."/>
            <person name="Birren B.W."/>
            <person name="Brown W."/>
            <person name="Ekwall K."/>
            <person name="Kellis M."/>
            <person name="Leatherwood J."/>
            <person name="Levin H."/>
            <person name="Margalit H."/>
            <person name="Martienssen R."/>
            <person name="Nieduszynski C.A."/>
            <person name="Spatafora J.W."/>
            <person name="Friedman N."/>
            <person name="Dalgaard J.Z."/>
            <person name="Baumann P."/>
            <person name="Niki H."/>
            <person name="Regev A."/>
            <person name="Nusbaum C."/>
        </authorList>
    </citation>
    <scope>NUCLEOTIDE SEQUENCE [LARGE SCALE GENOMIC DNA]</scope>
    <source>
        <strain evidence="10">yFS275 / FY16936</strain>
    </source>
</reference>
<dbReference type="GeneID" id="7049863"/>
<keyword evidence="4 6" id="KW-0472">Membrane</keyword>
<dbReference type="GO" id="GO:0016020">
    <property type="term" value="C:membrane"/>
    <property type="evidence" value="ECO:0007669"/>
    <property type="project" value="UniProtKB-SubCell"/>
</dbReference>
<dbReference type="eggNOG" id="ENOG502QU8E">
    <property type="taxonomic scope" value="Eukaryota"/>
</dbReference>
<feature type="transmembrane region" description="Helical" evidence="6">
    <location>
        <begin position="22"/>
        <end position="43"/>
    </location>
</feature>
<dbReference type="AlphaFoldDB" id="B6JYN3"/>
<sequence length="390" mass="45636">MSYDPTYTGDILVLSLRELKNLRIMVIVASSVSVLFSFGTVVYRVRQRERYFRDHILIALFTTLFFRSIVQIIHPSITINHLLYFVPKWRCFTIGFFLFVFVRMTDYWIFIVVLHNALVVLSKKNITSNNIGLYPYRWWVFALSFILPFGLGGLTFVNRTNTYVNLQTRCFLPLRPVRWMFGFNWSIDYCLSLFILIIHTCMFLSIRKSIRRFKRDTNQHITALEQFDRSLEDQLQNNESSSPSGNTGSSATYQGVSSSSSVSMAAIEADISVNPSAGYTNPELLGDYYHHDPLYQHRRDILRQSKFLFAYPVVFSIMWLLPQLQMIAVLTRRNQCVGACKNFAFVAVFSDNCVTLFLLLCDFIWFVWSKTQHIIDKRRQRRHSINSERN</sequence>
<dbReference type="VEuPathDB" id="FungiDB:SJAG_01699"/>
<keyword evidence="10" id="KW-1185">Reference proteome</keyword>